<dbReference type="GO" id="GO:0016887">
    <property type="term" value="F:ATP hydrolysis activity"/>
    <property type="evidence" value="ECO:0007669"/>
    <property type="project" value="InterPro"/>
</dbReference>
<dbReference type="SMART" id="SM00382">
    <property type="entry name" value="AAA"/>
    <property type="match status" value="1"/>
</dbReference>
<dbReference type="GO" id="GO:0008233">
    <property type="term" value="F:peptidase activity"/>
    <property type="evidence" value="ECO:0007669"/>
    <property type="project" value="UniProtKB-KW"/>
</dbReference>
<dbReference type="InterPro" id="IPR003959">
    <property type="entry name" value="ATPase_AAA_core"/>
</dbReference>
<dbReference type="InterPro" id="IPR027417">
    <property type="entry name" value="P-loop_NTPase"/>
</dbReference>
<dbReference type="GO" id="GO:0009376">
    <property type="term" value="C:HslUV protease complex"/>
    <property type="evidence" value="ECO:0007669"/>
    <property type="project" value="InterPro"/>
</dbReference>
<organism evidence="7 8">
    <name type="scientific">Alteraurantiacibacter aestuarii</name>
    <dbReference type="NCBI Taxonomy" id="650004"/>
    <lineage>
        <taxon>Bacteria</taxon>
        <taxon>Pseudomonadati</taxon>
        <taxon>Pseudomonadota</taxon>
        <taxon>Alphaproteobacteria</taxon>
        <taxon>Sphingomonadales</taxon>
        <taxon>Erythrobacteraceae</taxon>
        <taxon>Alteraurantiacibacter</taxon>
    </lineage>
</organism>
<keyword evidence="2" id="KW-0547">Nucleotide-binding</keyword>
<accession>A0A844ZI35</accession>
<reference evidence="7 8" key="1">
    <citation type="submission" date="2019-12" db="EMBL/GenBank/DDBJ databases">
        <title>Genomic-based taxomic classification of the family Erythrobacteraceae.</title>
        <authorList>
            <person name="Xu L."/>
        </authorList>
    </citation>
    <scope>NUCLEOTIDE SEQUENCE [LARGE SCALE GENOMIC DNA]</scope>
    <source>
        <strain evidence="7 8">JCM 16339</strain>
    </source>
</reference>
<keyword evidence="3" id="KW-0067">ATP-binding</keyword>
<dbReference type="Gene3D" id="3.40.50.300">
    <property type="entry name" value="P-loop containing nucleotide triphosphate hydrolases"/>
    <property type="match status" value="2"/>
</dbReference>
<keyword evidence="4" id="KW-0143">Chaperone</keyword>
<dbReference type="AlphaFoldDB" id="A0A844ZI35"/>
<dbReference type="NCBIfam" id="TIGR00390">
    <property type="entry name" value="hslU"/>
    <property type="match status" value="1"/>
</dbReference>
<keyword evidence="8" id="KW-1185">Reference proteome</keyword>
<dbReference type="InterPro" id="IPR003593">
    <property type="entry name" value="AAA+_ATPase"/>
</dbReference>
<dbReference type="GO" id="GO:0005524">
    <property type="term" value="F:ATP binding"/>
    <property type="evidence" value="ECO:0007669"/>
    <property type="project" value="UniProtKB-KW"/>
</dbReference>
<dbReference type="CDD" id="cd19498">
    <property type="entry name" value="RecA-like_HslU"/>
    <property type="match status" value="1"/>
</dbReference>
<dbReference type="EMBL" id="WTYY01000001">
    <property type="protein sequence ID" value="MXO87448.1"/>
    <property type="molecule type" value="Genomic_DNA"/>
</dbReference>
<feature type="domain" description="Clp ATPase C-terminal" evidence="6">
    <location>
        <begin position="328"/>
        <end position="422"/>
    </location>
</feature>
<comment type="similarity">
    <text evidence="1">Belongs to the ClpX chaperone family. HslU subfamily.</text>
</comment>
<evidence type="ECO:0000259" key="5">
    <source>
        <dbReference type="SMART" id="SM00382"/>
    </source>
</evidence>
<evidence type="ECO:0000259" key="6">
    <source>
        <dbReference type="SMART" id="SM01086"/>
    </source>
</evidence>
<feature type="domain" description="AAA+ ATPase" evidence="5">
    <location>
        <begin position="50"/>
        <end position="325"/>
    </location>
</feature>
<dbReference type="RefSeq" id="WP_160589384.1">
    <property type="nucleotide sequence ID" value="NZ_BAAAFP010000002.1"/>
</dbReference>
<dbReference type="InterPro" id="IPR019489">
    <property type="entry name" value="Clp_ATPase_C"/>
</dbReference>
<evidence type="ECO:0000313" key="8">
    <source>
        <dbReference type="Proteomes" id="UP000435243"/>
    </source>
</evidence>
<protein>
    <submittedName>
        <fullName evidence="7">ATP-dependent protease ATPase subunit HslU</fullName>
    </submittedName>
</protein>
<keyword evidence="7" id="KW-0645">Protease</keyword>
<keyword evidence="7" id="KW-0378">Hydrolase</keyword>
<evidence type="ECO:0000256" key="2">
    <source>
        <dbReference type="ARBA" id="ARBA00022741"/>
    </source>
</evidence>
<dbReference type="OrthoDB" id="9804062at2"/>
<dbReference type="FunFam" id="3.40.50.300:FF:000220">
    <property type="entry name" value="ATP-dependent protease ATPase subunit HslU"/>
    <property type="match status" value="1"/>
</dbReference>
<dbReference type="Pfam" id="PF00004">
    <property type="entry name" value="AAA"/>
    <property type="match status" value="1"/>
</dbReference>
<proteinExistence type="inferred from homology"/>
<evidence type="ECO:0000256" key="3">
    <source>
        <dbReference type="ARBA" id="ARBA00022840"/>
    </source>
</evidence>
<evidence type="ECO:0000256" key="1">
    <source>
        <dbReference type="ARBA" id="ARBA00009771"/>
    </source>
</evidence>
<dbReference type="NCBIfam" id="NF003544">
    <property type="entry name" value="PRK05201.1"/>
    <property type="match status" value="1"/>
</dbReference>
<dbReference type="Pfam" id="PF07724">
    <property type="entry name" value="AAA_2"/>
    <property type="match status" value="1"/>
</dbReference>
<comment type="caution">
    <text evidence="7">The sequence shown here is derived from an EMBL/GenBank/DDBJ whole genome shotgun (WGS) entry which is preliminary data.</text>
</comment>
<evidence type="ECO:0000313" key="7">
    <source>
        <dbReference type="EMBL" id="MXO87448.1"/>
    </source>
</evidence>
<dbReference type="SMART" id="SM01086">
    <property type="entry name" value="ClpB_D2-small"/>
    <property type="match status" value="1"/>
</dbReference>
<name>A0A844ZI35_9SPHN</name>
<dbReference type="InterPro" id="IPR050052">
    <property type="entry name" value="ATP-dep_Clp_protease_ClpX"/>
</dbReference>
<dbReference type="Gene3D" id="1.10.8.10">
    <property type="entry name" value="DNA helicase RuvA subunit, C-terminal domain"/>
    <property type="match status" value="1"/>
</dbReference>
<gene>
    <name evidence="7" type="primary">hslU</name>
    <name evidence="7" type="ORF">GRI32_01685</name>
</gene>
<dbReference type="SUPFAM" id="SSF52540">
    <property type="entry name" value="P-loop containing nucleoside triphosphate hydrolases"/>
    <property type="match status" value="1"/>
</dbReference>
<dbReference type="GO" id="GO:0051603">
    <property type="term" value="P:proteolysis involved in protein catabolic process"/>
    <property type="evidence" value="ECO:0007669"/>
    <property type="project" value="TreeGrafter"/>
</dbReference>
<sequence>MTDHLTPKAIVAALDEHIIGQKDAKRAVAVALRNRWRRQRLSPELRDEVTPKNILMIGPTGCGKTEISRRLARLAEAPFVKVEATKFTEVGYVGRDVEQIARDLVEEAIRLEKDRRREAVREAASKAAMDRLLAALVGDSASEATRESFRQRIVENAMNDTEVEIEVAEQSGMQMDFPGMGPGMGGATMINLSEMMGKAFGGPPKKKQKLKVPDAWDRLVDEEAEKRMDQDDVARVALANAETNGIVFLDEIDKIAVSDVRGGSVSREGVQRDLLPLIEGTTVATKYGPMKTDHVLFIASGAFHVAKPSDMLPELQGRLPIRVELRSLTEEDFVRILSETKANLVSQYKALLGTEELTVEMTQDAVTEVARLAAQVNEGVENIGARRLQTMMEKLFEELSFEAEDRKGESVTIDGAYVRDKLSELAGNTDLSKYIL</sequence>
<dbReference type="PANTHER" id="PTHR48102:SF3">
    <property type="entry name" value="ATP-DEPENDENT PROTEASE ATPASE SUBUNIT HSLU"/>
    <property type="match status" value="1"/>
</dbReference>
<evidence type="ECO:0000256" key="4">
    <source>
        <dbReference type="ARBA" id="ARBA00023186"/>
    </source>
</evidence>
<dbReference type="PANTHER" id="PTHR48102">
    <property type="entry name" value="ATP-DEPENDENT CLP PROTEASE ATP-BINDING SUBUNIT CLPX-LIKE, MITOCHONDRIAL-RELATED"/>
    <property type="match status" value="1"/>
</dbReference>
<dbReference type="InterPro" id="IPR004491">
    <property type="entry name" value="HslU"/>
</dbReference>
<dbReference type="Proteomes" id="UP000435243">
    <property type="component" value="Unassembled WGS sequence"/>
</dbReference>
<dbReference type="Gene3D" id="1.10.8.60">
    <property type="match status" value="1"/>
</dbReference>